<feature type="transmembrane region" description="Helical" evidence="1">
    <location>
        <begin position="6"/>
        <end position="29"/>
    </location>
</feature>
<keyword evidence="1" id="KW-0812">Transmembrane</keyword>
<sequence>MKRPSNIIIGFILAVAGIFLTYGLGRMFLQVIKPPEVKMEEDFTHSRTGESRLYNRRSMY</sequence>
<dbReference type="EMBL" id="JADWDC010000108">
    <property type="protein sequence ID" value="MCC0179734.1"/>
    <property type="molecule type" value="Genomic_DNA"/>
</dbReference>
<dbReference type="RefSeq" id="WP_229642833.1">
    <property type="nucleotide sequence ID" value="NZ_JADWDC010000108.1"/>
</dbReference>
<evidence type="ECO:0000313" key="3">
    <source>
        <dbReference type="Proteomes" id="UP000729733"/>
    </source>
</evidence>
<dbReference type="Proteomes" id="UP000729733">
    <property type="component" value="Unassembled WGS sequence"/>
</dbReference>
<organism evidence="2 3">
    <name type="scientific">Waterburya agarophytonicola KI4</name>
    <dbReference type="NCBI Taxonomy" id="2874699"/>
    <lineage>
        <taxon>Bacteria</taxon>
        <taxon>Bacillati</taxon>
        <taxon>Cyanobacteriota</taxon>
        <taxon>Cyanophyceae</taxon>
        <taxon>Pleurocapsales</taxon>
        <taxon>Hyellaceae</taxon>
        <taxon>Waterburya</taxon>
        <taxon>Waterburya agarophytonicola</taxon>
    </lineage>
</organism>
<keyword evidence="1" id="KW-1133">Transmembrane helix</keyword>
<evidence type="ECO:0000256" key="1">
    <source>
        <dbReference type="SAM" id="Phobius"/>
    </source>
</evidence>
<comment type="caution">
    <text evidence="2">The sequence shown here is derived from an EMBL/GenBank/DDBJ whole genome shotgun (WGS) entry which is preliminary data.</text>
</comment>
<evidence type="ECO:0000313" key="2">
    <source>
        <dbReference type="EMBL" id="MCC0179734.1"/>
    </source>
</evidence>
<protein>
    <submittedName>
        <fullName evidence="2">Uncharacterized protein</fullName>
    </submittedName>
</protein>
<keyword evidence="3" id="KW-1185">Reference proteome</keyword>
<gene>
    <name evidence="2" type="ORF">I4641_22590</name>
</gene>
<proteinExistence type="predicted"/>
<name>A0A964BTW1_9CYAN</name>
<reference evidence="2" key="1">
    <citation type="journal article" date="2021" name="Antonie Van Leeuwenhoek">
        <title>Draft genome and description of Waterburya agarophytonicola gen. nov. sp. nov. (Pleurocapsales, Cyanobacteria): a seaweed symbiont.</title>
        <authorList>
            <person name="Bonthond G."/>
            <person name="Shalygin S."/>
            <person name="Bayer T."/>
            <person name="Weinberger F."/>
        </authorList>
    </citation>
    <scope>NUCLEOTIDE SEQUENCE</scope>
    <source>
        <strain evidence="2">KI4</strain>
    </source>
</reference>
<accession>A0A964BTW1</accession>
<dbReference type="AlphaFoldDB" id="A0A964BTW1"/>
<keyword evidence="1" id="KW-0472">Membrane</keyword>